<feature type="transmembrane region" description="Helical" evidence="1">
    <location>
        <begin position="25"/>
        <end position="46"/>
    </location>
</feature>
<sequence length="168" mass="17822">MAESNTNSPSTSTSATISSPNQSMVVLPMIALLVPTLASALFLFWVDPFDPAQIPSPELTRVKAPVIVPKVSGWILQESEFVGSGQVLGPEDMVYEPSSQVLYTGCADGWVKRVKLGESASDIVVEDWVNTGGRPLGLAIAAHGADVIVGDAHKAFEIGFTYFDAQIS</sequence>
<dbReference type="InterPro" id="IPR011042">
    <property type="entry name" value="6-blade_b-propeller_TolB-like"/>
</dbReference>
<dbReference type="AlphaFoldDB" id="A0A9Q1QG25"/>
<comment type="caution">
    <text evidence="2">The sequence shown here is derived from an EMBL/GenBank/DDBJ whole genome shotgun (WGS) entry which is preliminary data.</text>
</comment>
<name>A0A9Q1QG25_9CARY</name>
<keyword evidence="1" id="KW-0812">Transmembrane</keyword>
<organism evidence="2 3">
    <name type="scientific">Carnegiea gigantea</name>
    <dbReference type="NCBI Taxonomy" id="171969"/>
    <lineage>
        <taxon>Eukaryota</taxon>
        <taxon>Viridiplantae</taxon>
        <taxon>Streptophyta</taxon>
        <taxon>Embryophyta</taxon>
        <taxon>Tracheophyta</taxon>
        <taxon>Spermatophyta</taxon>
        <taxon>Magnoliopsida</taxon>
        <taxon>eudicotyledons</taxon>
        <taxon>Gunneridae</taxon>
        <taxon>Pentapetalae</taxon>
        <taxon>Caryophyllales</taxon>
        <taxon>Cactineae</taxon>
        <taxon>Cactaceae</taxon>
        <taxon>Cactoideae</taxon>
        <taxon>Echinocereeae</taxon>
        <taxon>Carnegiea</taxon>
    </lineage>
</organism>
<dbReference type="Pfam" id="PF20067">
    <property type="entry name" value="SSL_N"/>
    <property type="match status" value="1"/>
</dbReference>
<dbReference type="Proteomes" id="UP001153076">
    <property type="component" value="Unassembled WGS sequence"/>
</dbReference>
<dbReference type="OrthoDB" id="5307922at2759"/>
<proteinExistence type="predicted"/>
<accession>A0A9Q1QG25</accession>
<keyword evidence="3" id="KW-1185">Reference proteome</keyword>
<dbReference type="PANTHER" id="PTHR10426">
    <property type="entry name" value="STRICTOSIDINE SYNTHASE-RELATED"/>
    <property type="match status" value="1"/>
</dbReference>
<dbReference type="EMBL" id="JAKOGI010000195">
    <property type="protein sequence ID" value="KAJ8440251.1"/>
    <property type="molecule type" value="Genomic_DNA"/>
</dbReference>
<dbReference type="GO" id="GO:0016787">
    <property type="term" value="F:hydrolase activity"/>
    <property type="evidence" value="ECO:0007669"/>
    <property type="project" value="TreeGrafter"/>
</dbReference>
<keyword evidence="1" id="KW-0472">Membrane</keyword>
<dbReference type="PANTHER" id="PTHR10426:SF88">
    <property type="entry name" value="ADIPOCYTE PLASMA MEMBRANE-ASSOCIATED PROTEIN HEMOMUCIN-RELATED"/>
    <property type="match status" value="1"/>
</dbReference>
<dbReference type="Gene3D" id="2.120.10.30">
    <property type="entry name" value="TolB, C-terminal domain"/>
    <property type="match status" value="1"/>
</dbReference>
<reference evidence="2" key="1">
    <citation type="submission" date="2022-04" db="EMBL/GenBank/DDBJ databases">
        <title>Carnegiea gigantea Genome sequencing and assembly v2.</title>
        <authorList>
            <person name="Copetti D."/>
            <person name="Sanderson M.J."/>
            <person name="Burquez A."/>
            <person name="Wojciechowski M.F."/>
        </authorList>
    </citation>
    <scope>NUCLEOTIDE SEQUENCE</scope>
    <source>
        <strain evidence="2">SGP5-SGP5p</strain>
        <tissue evidence="2">Aerial part</tissue>
    </source>
</reference>
<protein>
    <submittedName>
        <fullName evidence="2">Uncharacterized protein</fullName>
    </submittedName>
</protein>
<dbReference type="GO" id="GO:0012505">
    <property type="term" value="C:endomembrane system"/>
    <property type="evidence" value="ECO:0007669"/>
    <property type="project" value="TreeGrafter"/>
</dbReference>
<gene>
    <name evidence="2" type="ORF">Cgig2_001586</name>
</gene>
<evidence type="ECO:0000313" key="3">
    <source>
        <dbReference type="Proteomes" id="UP001153076"/>
    </source>
</evidence>
<dbReference type="SUPFAM" id="SSF63829">
    <property type="entry name" value="Calcium-dependent phosphotriesterase"/>
    <property type="match status" value="1"/>
</dbReference>
<evidence type="ECO:0000313" key="2">
    <source>
        <dbReference type="EMBL" id="KAJ8440251.1"/>
    </source>
</evidence>
<keyword evidence="1" id="KW-1133">Transmembrane helix</keyword>
<evidence type="ECO:0000256" key="1">
    <source>
        <dbReference type="SAM" id="Phobius"/>
    </source>
</evidence>